<organism evidence="1 2">
    <name type="scientific">Vibrio vulnificus (strain CMCP6)</name>
    <dbReference type="NCBI Taxonomy" id="216895"/>
    <lineage>
        <taxon>Bacteria</taxon>
        <taxon>Pseudomonadati</taxon>
        <taxon>Pseudomonadota</taxon>
        <taxon>Gammaproteobacteria</taxon>
        <taxon>Vibrionales</taxon>
        <taxon>Vibrionaceae</taxon>
        <taxon>Vibrio</taxon>
    </lineage>
</organism>
<accession>A0A3Q0MFC6</accession>
<dbReference type="AlphaFoldDB" id="A0A3Q0MFC6"/>
<protein>
    <submittedName>
        <fullName evidence="1">Uncharacterized protein</fullName>
    </submittedName>
</protein>
<evidence type="ECO:0000313" key="1">
    <source>
        <dbReference type="EMBL" id="ADV91972.1"/>
    </source>
</evidence>
<dbReference type="EMBL" id="AE016796">
    <property type="protein sequence ID" value="ADV91972.1"/>
    <property type="molecule type" value="Genomic_DNA"/>
</dbReference>
<sequence>MKINPPWGVVPTQRPYDANNDHSSVNHLERRGCSQCEAKSRSVAIESERTSNMCQAWKGDQEDVNCTTMVQGVLFEVWRKINGLNFLDVYSSGALGAFRKSCIIRTDTVPVITMTSKVRR</sequence>
<dbReference type="Proteomes" id="UP000002275">
    <property type="component" value="Chromosome II"/>
</dbReference>
<proteinExistence type="predicted"/>
<name>A0A3Q0MFC6_VIBVU</name>
<dbReference type="KEGG" id="vvu:VV2_1692"/>
<reference evidence="1 2" key="3">
    <citation type="journal article" date="2011" name="Mol. Syst. Biol.">
        <title>Integrative genome-scale metabolic analysis of Vibrio vulnificus for drug targeting and discovery.</title>
        <authorList>
            <person name="Kim H.U."/>
            <person name="Kim S.Y."/>
            <person name="Jeong H."/>
            <person name="Kim T.Y."/>
            <person name="Kim J.J."/>
            <person name="Choy H.E."/>
            <person name="Yi K.Y."/>
            <person name="Rhee J.H."/>
            <person name="Lee S.Y."/>
        </authorList>
    </citation>
    <scope>NUCLEOTIDE SEQUENCE [LARGE SCALE GENOMIC DNA]</scope>
    <source>
        <strain evidence="1 2">CMCP6</strain>
    </source>
</reference>
<evidence type="ECO:0000313" key="2">
    <source>
        <dbReference type="Proteomes" id="UP000002275"/>
    </source>
</evidence>
<gene>
    <name evidence="1" type="ordered locus">VV2_1692</name>
</gene>
<reference evidence="2" key="1">
    <citation type="submission" date="2002-12" db="EMBL/GenBank/DDBJ databases">
        <title>Complete genome sequence of Vibrio vulnificus CMCP6.</title>
        <authorList>
            <person name="Rhee J.H."/>
            <person name="Kim S.Y."/>
            <person name="Chung S.S."/>
            <person name="Kim J.J."/>
            <person name="Moon Y.H."/>
            <person name="Jeong H."/>
            <person name="Choy H.E."/>
        </authorList>
    </citation>
    <scope>NUCLEOTIDE SEQUENCE [LARGE SCALE GENOMIC DNA]</scope>
    <source>
        <strain evidence="2">CMCP6</strain>
    </source>
</reference>
<reference evidence="1 2" key="2">
    <citation type="journal article" date="2003" name="Infect. Immun.">
        <title>Characterization and pathogenic significance of Vibrio vulnificus antigens preferentially expressed in septicemic patients.</title>
        <authorList>
            <person name="Kim Y.R."/>
            <person name="Lee S.E."/>
            <person name="Kim C.M."/>
            <person name="Kim S.Y."/>
            <person name="Shin E.K."/>
            <person name="Shin D.H."/>
            <person name="Chung S.S."/>
            <person name="Choy H.E."/>
            <person name="Progulske-Fox A."/>
            <person name="Hillman J.D."/>
            <person name="Handfield M."/>
            <person name="Rhee J.H."/>
        </authorList>
    </citation>
    <scope>NUCLEOTIDE SEQUENCE [LARGE SCALE GENOMIC DNA]</scope>
    <source>
        <strain evidence="1 2">CMCP6</strain>
    </source>
</reference>